<dbReference type="EMBL" id="JAGRPV010000001">
    <property type="protein sequence ID" value="MDI4649598.1"/>
    <property type="molecule type" value="Genomic_DNA"/>
</dbReference>
<sequence length="492" mass="52171">MSKHYRTGSLILLTALGLSLLPVSSFAAIKTGGVHPAKPATIVKEVTDSRTTTSQTYLYSDGSYEAVLFAKPVQYRDASGKWQEIKPSLLTAGDAGYHSAGTPYQAELPADYAQGYQIGFGESSLALLPVDANAATGSIASNRRVVYASPWTNTEATLALTDNAVQETLTLQSADAPASFAFEVTGGLSADLTAGDLRLPEAWLRDAVGQTRPVAQSLRQANGHDYLDLKPDLAGLTYPVAIQHAVQIHDDAEEAAGQELSVAGAVYADRDADGAPLLKVGRAQENNIYAHLQFNLAALPANITVQDAYLSVLVTPAAQAAQAQVSVLRHDSAWSAADPTGADAPEALAALDGDGAPYGNAAVTGVKSLKLPIKALASEWVSGTQPNYGLALASDSNDLLTLASSQAADLSARPQLHIRYDTPESLLKKNSLFNLNTLQLFQYVYDAQNRLQDIVLPNGDRIHFTYDAHGNLTKRELIVNSSALTEETEPAE</sequence>
<comment type="caution">
    <text evidence="2">The sequence shown here is derived from an EMBL/GenBank/DDBJ whole genome shotgun (WGS) entry which is preliminary data.</text>
</comment>
<dbReference type="NCBIfam" id="NF033679">
    <property type="entry name" value="DNRLRE_dom"/>
    <property type="match status" value="1"/>
</dbReference>
<dbReference type="NCBIfam" id="TIGR01643">
    <property type="entry name" value="YD_repeat_2x"/>
    <property type="match status" value="1"/>
</dbReference>
<dbReference type="Proteomes" id="UP001161691">
    <property type="component" value="Unassembled WGS sequence"/>
</dbReference>
<name>A0ABT6TTU2_9BACL</name>
<keyword evidence="1" id="KW-0732">Signal</keyword>
<evidence type="ECO:0000256" key="1">
    <source>
        <dbReference type="SAM" id="SignalP"/>
    </source>
</evidence>
<evidence type="ECO:0000313" key="3">
    <source>
        <dbReference type="Proteomes" id="UP001161691"/>
    </source>
</evidence>
<feature type="chain" id="PRO_5047216941" evidence="1">
    <location>
        <begin position="28"/>
        <end position="492"/>
    </location>
</feature>
<dbReference type="Pfam" id="PF05593">
    <property type="entry name" value="RHS_repeat"/>
    <property type="match status" value="1"/>
</dbReference>
<gene>
    <name evidence="2" type="ORF">KB449_32010</name>
</gene>
<dbReference type="InterPro" id="IPR006530">
    <property type="entry name" value="YD"/>
</dbReference>
<feature type="signal peptide" evidence="1">
    <location>
        <begin position="1"/>
        <end position="27"/>
    </location>
</feature>
<proteinExistence type="predicted"/>
<dbReference type="RefSeq" id="WP_282912214.1">
    <property type="nucleotide sequence ID" value="NZ_JAGRPV010000001.1"/>
</dbReference>
<dbReference type="Gene3D" id="2.180.10.10">
    <property type="entry name" value="RHS repeat-associated core"/>
    <property type="match status" value="1"/>
</dbReference>
<accession>A0ABT6TTU2</accession>
<reference evidence="2" key="1">
    <citation type="submission" date="2023-04" db="EMBL/GenBank/DDBJ databases">
        <title>Comparative genomic analysis of Cohnella hashimotonis sp. nov., isolated from the International Space Station.</title>
        <authorList>
            <person name="Venkateswaran K."/>
            <person name="Simpson A."/>
        </authorList>
    </citation>
    <scope>NUCLEOTIDE SEQUENCE</scope>
    <source>
        <strain evidence="2">F6_2S_P_1</strain>
    </source>
</reference>
<keyword evidence="3" id="KW-1185">Reference proteome</keyword>
<organism evidence="2 3">
    <name type="scientific">Cohnella hashimotonis</name>
    <dbReference type="NCBI Taxonomy" id="2826895"/>
    <lineage>
        <taxon>Bacteria</taxon>
        <taxon>Bacillati</taxon>
        <taxon>Bacillota</taxon>
        <taxon>Bacilli</taxon>
        <taxon>Bacillales</taxon>
        <taxon>Paenibacillaceae</taxon>
        <taxon>Cohnella</taxon>
    </lineage>
</organism>
<protein>
    <submittedName>
        <fullName evidence="2">DNRLRE domain-containing protein</fullName>
    </submittedName>
</protein>
<dbReference type="InterPro" id="IPR031325">
    <property type="entry name" value="RHS_repeat"/>
</dbReference>
<evidence type="ECO:0000313" key="2">
    <source>
        <dbReference type="EMBL" id="MDI4649598.1"/>
    </source>
</evidence>